<organism evidence="2 3">
    <name type="scientific">Plasmodium inui San Antonio 1</name>
    <dbReference type="NCBI Taxonomy" id="1237626"/>
    <lineage>
        <taxon>Eukaryota</taxon>
        <taxon>Sar</taxon>
        <taxon>Alveolata</taxon>
        <taxon>Apicomplexa</taxon>
        <taxon>Aconoidasida</taxon>
        <taxon>Haemosporida</taxon>
        <taxon>Plasmodiidae</taxon>
        <taxon>Plasmodium</taxon>
        <taxon>Plasmodium (Plasmodium)</taxon>
    </lineage>
</organism>
<keyword evidence="3" id="KW-1185">Reference proteome</keyword>
<reference evidence="2 3" key="1">
    <citation type="submission" date="2013-02" db="EMBL/GenBank/DDBJ databases">
        <title>The Genome Sequence of Plasmodium inui San Antonio 1.</title>
        <authorList>
            <consortium name="The Broad Institute Genome Sequencing Platform"/>
            <consortium name="The Broad Institute Genome Sequencing Center for Infectious Disease"/>
            <person name="Neafsey D."/>
            <person name="Cheeseman I."/>
            <person name="Volkman S."/>
            <person name="Adams J."/>
            <person name="Walker B."/>
            <person name="Young S.K."/>
            <person name="Zeng Q."/>
            <person name="Gargeya S."/>
            <person name="Fitzgerald M."/>
            <person name="Haas B."/>
            <person name="Abouelleil A."/>
            <person name="Alvarado L."/>
            <person name="Arachchi H.M."/>
            <person name="Berlin A.M."/>
            <person name="Chapman S.B."/>
            <person name="Dewar J."/>
            <person name="Goldberg J."/>
            <person name="Griggs A."/>
            <person name="Gujja S."/>
            <person name="Hansen M."/>
            <person name="Howarth C."/>
            <person name="Imamovic A."/>
            <person name="Larimer J."/>
            <person name="McCowan C."/>
            <person name="Murphy C."/>
            <person name="Neiman D."/>
            <person name="Pearson M."/>
            <person name="Priest M."/>
            <person name="Roberts A."/>
            <person name="Saif S."/>
            <person name="Shea T."/>
            <person name="Sisk P."/>
            <person name="Sykes S."/>
            <person name="Wortman J."/>
            <person name="Nusbaum C."/>
            <person name="Birren B."/>
        </authorList>
    </citation>
    <scope>NUCLEOTIDE SEQUENCE [LARGE SCALE GENOMIC DNA]</scope>
    <source>
        <strain evidence="2 3">San Antonio 1</strain>
    </source>
</reference>
<dbReference type="EMBL" id="KI965468">
    <property type="protein sequence ID" value="EUD66900.1"/>
    <property type="molecule type" value="Genomic_DNA"/>
</dbReference>
<proteinExistence type="predicted"/>
<feature type="compositionally biased region" description="Basic and acidic residues" evidence="1">
    <location>
        <begin position="11"/>
        <end position="23"/>
    </location>
</feature>
<dbReference type="RefSeq" id="XP_008816305.1">
    <property type="nucleotide sequence ID" value="XM_008818083.1"/>
</dbReference>
<feature type="compositionally biased region" description="Basic and acidic residues" evidence="1">
    <location>
        <begin position="73"/>
        <end position="82"/>
    </location>
</feature>
<feature type="compositionally biased region" description="Low complexity" evidence="1">
    <location>
        <begin position="1"/>
        <end position="10"/>
    </location>
</feature>
<evidence type="ECO:0000313" key="2">
    <source>
        <dbReference type="EMBL" id="EUD66900.1"/>
    </source>
</evidence>
<evidence type="ECO:0000256" key="1">
    <source>
        <dbReference type="SAM" id="MobiDB-lite"/>
    </source>
</evidence>
<feature type="region of interest" description="Disordered" evidence="1">
    <location>
        <begin position="1"/>
        <end position="38"/>
    </location>
</feature>
<sequence length="111" mass="12898">MSAVASSSRPRVSERRKKEERGIDPGNADRQQKAAMISRKRGTIVKYWCKEKDCPESKPEPDRSRIQLRGRCHSTEKQERVEQAVQAKESGEEGSMRQVRDRQKDTRTIRQ</sequence>
<feature type="compositionally biased region" description="Basic and acidic residues" evidence="1">
    <location>
        <begin position="52"/>
        <end position="65"/>
    </location>
</feature>
<dbReference type="AlphaFoldDB" id="W7A580"/>
<feature type="region of interest" description="Disordered" evidence="1">
    <location>
        <begin position="52"/>
        <end position="111"/>
    </location>
</feature>
<gene>
    <name evidence="2" type="ORF">C922_02484</name>
</gene>
<name>W7A580_9APIC</name>
<dbReference type="Proteomes" id="UP000030640">
    <property type="component" value="Unassembled WGS sequence"/>
</dbReference>
<feature type="compositionally biased region" description="Basic and acidic residues" evidence="1">
    <location>
        <begin position="89"/>
        <end position="111"/>
    </location>
</feature>
<dbReference type="VEuPathDB" id="PlasmoDB:C922_02484"/>
<protein>
    <submittedName>
        <fullName evidence="2">Uncharacterized protein</fullName>
    </submittedName>
</protein>
<evidence type="ECO:0000313" key="3">
    <source>
        <dbReference type="Proteomes" id="UP000030640"/>
    </source>
</evidence>
<dbReference type="GeneID" id="20037758"/>
<accession>W7A580</accession>